<dbReference type="PANTHER" id="PTHR30126:SF40">
    <property type="entry name" value="HTH-TYPE TRANSCRIPTIONAL REGULATOR GLTR"/>
    <property type="match status" value="1"/>
</dbReference>
<comment type="caution">
    <text evidence="6">The sequence shown here is derived from an EMBL/GenBank/DDBJ whole genome shotgun (WGS) entry which is preliminary data.</text>
</comment>
<dbReference type="PROSITE" id="PS50931">
    <property type="entry name" value="HTH_LYSR"/>
    <property type="match status" value="1"/>
</dbReference>
<evidence type="ECO:0000313" key="7">
    <source>
        <dbReference type="Proteomes" id="UP001597079"/>
    </source>
</evidence>
<dbReference type="InterPro" id="IPR036390">
    <property type="entry name" value="WH_DNA-bd_sf"/>
</dbReference>
<dbReference type="InterPro" id="IPR000847">
    <property type="entry name" value="LysR_HTH_N"/>
</dbReference>
<dbReference type="RefSeq" id="WP_377942084.1">
    <property type="nucleotide sequence ID" value="NZ_JBHUCX010000018.1"/>
</dbReference>
<dbReference type="EMBL" id="JBHUCX010000018">
    <property type="protein sequence ID" value="MFD1674218.1"/>
    <property type="molecule type" value="Genomic_DNA"/>
</dbReference>
<name>A0ABW4JE41_9BACL</name>
<proteinExistence type="inferred from homology"/>
<dbReference type="PRINTS" id="PR00039">
    <property type="entry name" value="HTHLYSR"/>
</dbReference>
<gene>
    <name evidence="6" type="ORF">ACFSB2_05755</name>
</gene>
<dbReference type="InterPro" id="IPR036388">
    <property type="entry name" value="WH-like_DNA-bd_sf"/>
</dbReference>
<dbReference type="SUPFAM" id="SSF46785">
    <property type="entry name" value="Winged helix' DNA-binding domain"/>
    <property type="match status" value="1"/>
</dbReference>
<accession>A0ABW4JE41</accession>
<reference evidence="7" key="1">
    <citation type="journal article" date="2019" name="Int. J. Syst. Evol. Microbiol.">
        <title>The Global Catalogue of Microorganisms (GCM) 10K type strain sequencing project: providing services to taxonomists for standard genome sequencing and annotation.</title>
        <authorList>
            <consortium name="The Broad Institute Genomics Platform"/>
            <consortium name="The Broad Institute Genome Sequencing Center for Infectious Disease"/>
            <person name="Wu L."/>
            <person name="Ma J."/>
        </authorList>
    </citation>
    <scope>NUCLEOTIDE SEQUENCE [LARGE SCALE GENOMIC DNA]</scope>
    <source>
        <strain evidence="7">CGMCC 1.12286</strain>
    </source>
</reference>
<evidence type="ECO:0000259" key="5">
    <source>
        <dbReference type="PROSITE" id="PS50931"/>
    </source>
</evidence>
<evidence type="ECO:0000256" key="1">
    <source>
        <dbReference type="ARBA" id="ARBA00009437"/>
    </source>
</evidence>
<keyword evidence="4" id="KW-0804">Transcription</keyword>
<dbReference type="Gene3D" id="1.10.10.10">
    <property type="entry name" value="Winged helix-like DNA-binding domain superfamily/Winged helix DNA-binding domain"/>
    <property type="match status" value="1"/>
</dbReference>
<evidence type="ECO:0000256" key="4">
    <source>
        <dbReference type="ARBA" id="ARBA00023163"/>
    </source>
</evidence>
<keyword evidence="7" id="KW-1185">Reference proteome</keyword>
<sequence length="301" mass="33630">MLNHYRTFLCVVEQETLSKAAEVLHLTQPTITRQIQQLERETGVLLFDRVGKRLMLTRAGERVRDYASQLLMTETRMYDELNQLTDPERGVVLIGAGLTPTIYRLPSVIARYRRLHPGVRFQVITGSSKQTVTRLLERVIDVGLVTTAPAHMAELASIPLWRDDLLLVASPQYALPSSPLNRTELAQLPMVLMRSESGLRQIVEQQLVPNERLNMVLETDSLEAISRFVQTGLGVAVLPKSVVQDDILAERLVQLSLTDVTLGYRTITAVVRTSSSMSAATKAFTDALPQLAREAELEELS</sequence>
<dbReference type="InterPro" id="IPR005119">
    <property type="entry name" value="LysR_subst-bd"/>
</dbReference>
<dbReference type="PANTHER" id="PTHR30126">
    <property type="entry name" value="HTH-TYPE TRANSCRIPTIONAL REGULATOR"/>
    <property type="match status" value="1"/>
</dbReference>
<dbReference type="Pfam" id="PF00126">
    <property type="entry name" value="HTH_1"/>
    <property type="match status" value="1"/>
</dbReference>
<evidence type="ECO:0000256" key="3">
    <source>
        <dbReference type="ARBA" id="ARBA00023125"/>
    </source>
</evidence>
<organism evidence="6 7">
    <name type="scientific">Alicyclobacillus fodiniaquatilis</name>
    <dbReference type="NCBI Taxonomy" id="1661150"/>
    <lineage>
        <taxon>Bacteria</taxon>
        <taxon>Bacillati</taxon>
        <taxon>Bacillota</taxon>
        <taxon>Bacilli</taxon>
        <taxon>Bacillales</taxon>
        <taxon>Alicyclobacillaceae</taxon>
        <taxon>Alicyclobacillus</taxon>
    </lineage>
</organism>
<feature type="domain" description="HTH lysR-type" evidence="5">
    <location>
        <begin position="1"/>
        <end position="57"/>
    </location>
</feature>
<dbReference type="Gene3D" id="3.40.190.290">
    <property type="match status" value="1"/>
</dbReference>
<evidence type="ECO:0000313" key="6">
    <source>
        <dbReference type="EMBL" id="MFD1674218.1"/>
    </source>
</evidence>
<dbReference type="SUPFAM" id="SSF53850">
    <property type="entry name" value="Periplasmic binding protein-like II"/>
    <property type="match status" value="1"/>
</dbReference>
<evidence type="ECO:0000256" key="2">
    <source>
        <dbReference type="ARBA" id="ARBA00023015"/>
    </source>
</evidence>
<keyword evidence="3" id="KW-0238">DNA-binding</keyword>
<comment type="similarity">
    <text evidence="1">Belongs to the LysR transcriptional regulatory family.</text>
</comment>
<dbReference type="Pfam" id="PF03466">
    <property type="entry name" value="LysR_substrate"/>
    <property type="match status" value="1"/>
</dbReference>
<dbReference type="Proteomes" id="UP001597079">
    <property type="component" value="Unassembled WGS sequence"/>
</dbReference>
<keyword evidence="2" id="KW-0805">Transcription regulation</keyword>
<protein>
    <submittedName>
        <fullName evidence="6">LysR substrate-binding domain-containing protein</fullName>
    </submittedName>
</protein>